<organism evidence="3 4">
    <name type="scientific">Cuscuta europaea</name>
    <name type="common">European dodder</name>
    <dbReference type="NCBI Taxonomy" id="41803"/>
    <lineage>
        <taxon>Eukaryota</taxon>
        <taxon>Viridiplantae</taxon>
        <taxon>Streptophyta</taxon>
        <taxon>Embryophyta</taxon>
        <taxon>Tracheophyta</taxon>
        <taxon>Spermatophyta</taxon>
        <taxon>Magnoliopsida</taxon>
        <taxon>eudicotyledons</taxon>
        <taxon>Gunneridae</taxon>
        <taxon>Pentapetalae</taxon>
        <taxon>asterids</taxon>
        <taxon>lamiids</taxon>
        <taxon>Solanales</taxon>
        <taxon>Convolvulaceae</taxon>
        <taxon>Cuscuteae</taxon>
        <taxon>Cuscuta</taxon>
        <taxon>Cuscuta subgen. Cuscuta</taxon>
    </lineage>
</organism>
<comment type="caution">
    <text evidence="3">The sequence shown here is derived from an EMBL/GenBank/DDBJ whole genome shotgun (WGS) entry which is preliminary data.</text>
</comment>
<dbReference type="GO" id="GO:0005509">
    <property type="term" value="F:calcium ion binding"/>
    <property type="evidence" value="ECO:0007669"/>
    <property type="project" value="InterPro"/>
</dbReference>
<dbReference type="SUPFAM" id="SSF47473">
    <property type="entry name" value="EF-hand"/>
    <property type="match status" value="1"/>
</dbReference>
<feature type="non-terminal residue" evidence="3">
    <location>
        <position position="78"/>
    </location>
</feature>
<sequence length="78" mass="9062">MREATAKSPRQINEAITTVQGNGQKPWNSLFKDNRAPSNGIKLRFKCIDFDGNGILTKNEMQFFYEEHLHRMECMAQE</sequence>
<dbReference type="AlphaFoldDB" id="A0A9P1E5J1"/>
<protein>
    <recommendedName>
        <fullName evidence="2">EF-hand domain-containing protein</fullName>
    </recommendedName>
</protein>
<reference evidence="3" key="1">
    <citation type="submission" date="2022-07" db="EMBL/GenBank/DDBJ databases">
        <authorList>
            <person name="Macas J."/>
            <person name="Novak P."/>
            <person name="Neumann P."/>
        </authorList>
    </citation>
    <scope>NUCLEOTIDE SEQUENCE</scope>
</reference>
<dbReference type="EMBL" id="CAMAPE010000013">
    <property type="protein sequence ID" value="CAH9080294.1"/>
    <property type="molecule type" value="Genomic_DNA"/>
</dbReference>
<keyword evidence="4" id="KW-1185">Reference proteome</keyword>
<gene>
    <name evidence="3" type="ORF">CEURO_LOCUS7425</name>
</gene>
<dbReference type="OrthoDB" id="1837743at2759"/>
<evidence type="ECO:0000313" key="3">
    <source>
        <dbReference type="EMBL" id="CAH9080294.1"/>
    </source>
</evidence>
<evidence type="ECO:0000259" key="2">
    <source>
        <dbReference type="PROSITE" id="PS50222"/>
    </source>
</evidence>
<dbReference type="PANTHER" id="PTHR14095">
    <property type="entry name" value="PHOSPHATASE 2A REGULATORY SUBUNIT-RELATED"/>
    <property type="match status" value="1"/>
</dbReference>
<dbReference type="PANTHER" id="PTHR14095:SF0">
    <property type="entry name" value="MIP22305P"/>
    <property type="match status" value="1"/>
</dbReference>
<dbReference type="InterPro" id="IPR018247">
    <property type="entry name" value="EF_Hand_1_Ca_BS"/>
</dbReference>
<dbReference type="PROSITE" id="PS00018">
    <property type="entry name" value="EF_HAND_1"/>
    <property type="match status" value="1"/>
</dbReference>
<dbReference type="InterPro" id="IPR011992">
    <property type="entry name" value="EF-hand-dom_pair"/>
</dbReference>
<evidence type="ECO:0000313" key="4">
    <source>
        <dbReference type="Proteomes" id="UP001152484"/>
    </source>
</evidence>
<evidence type="ECO:0000256" key="1">
    <source>
        <dbReference type="ARBA" id="ARBA00022837"/>
    </source>
</evidence>
<accession>A0A9P1E5J1</accession>
<dbReference type="GO" id="GO:0019888">
    <property type="term" value="F:protein phosphatase regulator activity"/>
    <property type="evidence" value="ECO:0007669"/>
    <property type="project" value="TreeGrafter"/>
</dbReference>
<feature type="domain" description="EF-hand" evidence="2">
    <location>
        <begin position="36"/>
        <end position="71"/>
    </location>
</feature>
<name>A0A9P1E5J1_CUSEU</name>
<dbReference type="PROSITE" id="PS50222">
    <property type="entry name" value="EF_HAND_2"/>
    <property type="match status" value="1"/>
</dbReference>
<keyword evidence="1" id="KW-0106">Calcium</keyword>
<proteinExistence type="predicted"/>
<dbReference type="InterPro" id="IPR002048">
    <property type="entry name" value="EF_hand_dom"/>
</dbReference>
<dbReference type="Proteomes" id="UP001152484">
    <property type="component" value="Unassembled WGS sequence"/>
</dbReference>
<dbReference type="GO" id="GO:0000159">
    <property type="term" value="C:protein phosphatase type 2A complex"/>
    <property type="evidence" value="ECO:0007669"/>
    <property type="project" value="TreeGrafter"/>
</dbReference>
<dbReference type="Gene3D" id="1.10.238.10">
    <property type="entry name" value="EF-hand"/>
    <property type="match status" value="1"/>
</dbReference>